<feature type="domain" description="Putative Flp pilus-assembly TadG-like N-terminal" evidence="2">
    <location>
        <begin position="15"/>
        <end position="57"/>
    </location>
</feature>
<organism evidence="3 4">
    <name type="scientific">Mesorhizobium qingshengii</name>
    <dbReference type="NCBI Taxonomy" id="1165689"/>
    <lineage>
        <taxon>Bacteria</taxon>
        <taxon>Pseudomonadati</taxon>
        <taxon>Pseudomonadota</taxon>
        <taxon>Alphaproteobacteria</taxon>
        <taxon>Hyphomicrobiales</taxon>
        <taxon>Phyllobacteriaceae</taxon>
        <taxon>Mesorhizobium</taxon>
    </lineage>
</organism>
<dbReference type="Pfam" id="PF13400">
    <property type="entry name" value="Tad"/>
    <property type="match status" value="1"/>
</dbReference>
<protein>
    <submittedName>
        <fullName evidence="3">Flp pilus assembly protein TadG</fullName>
    </submittedName>
</protein>
<evidence type="ECO:0000256" key="1">
    <source>
        <dbReference type="SAM" id="Phobius"/>
    </source>
</evidence>
<keyword evidence="1" id="KW-0472">Membrane</keyword>
<dbReference type="OrthoDB" id="8014659at2"/>
<proteinExistence type="predicted"/>
<dbReference type="STRING" id="1165689.SAMN02927914_05087"/>
<dbReference type="Proteomes" id="UP000198588">
    <property type="component" value="Unassembled WGS sequence"/>
</dbReference>
<sequence>MLGTMRAFWNDQRGIAMILVAIMLPVLVGFALLAIDMSRANGLHNDMQKGADAFALAMAAELDGNPDAITRANRARDNLLANANANTTKFSTSGNHLLGPADLTVTYLSGIPADDSIALNAAGVDANGHDWSTTDPKVAKFAEVTVNPTAFAAIFPASFLGGSNGFNVQTQAVAGFTNALCQFTPMFICNPYANIGALQTALSGTKKPMIWLKEQQGGASAQYGPGNYGFLSSPEGDKNTAAITEMFAVTNPPACYDQSGVTTRPGNIPPVDAGINTRFDIYDNGGPYKTDPSINPPAPNVRKGMVVSNAGKNNCSYSAPNSGQAKNYKALPRDNCFTSGTCAQAGVLGDGNWDFAGYWSVNHGNASTAGVTTSCGASPSRYCVYKYEINNPTLKSGQEATAPQCNTTTQGADRRLLYVAIIDCTANSVKGGGQTLPVQAFGSVFITEPAGGAPNADIYGEMQDISTLVGQGTLKKLQRNEAQLYR</sequence>
<dbReference type="InterPro" id="IPR028087">
    <property type="entry name" value="Tad_N"/>
</dbReference>
<evidence type="ECO:0000259" key="2">
    <source>
        <dbReference type="Pfam" id="PF13400"/>
    </source>
</evidence>
<dbReference type="AlphaFoldDB" id="A0A1G5ZGH2"/>
<gene>
    <name evidence="3" type="ORF">SAMN02927914_05087</name>
</gene>
<evidence type="ECO:0000313" key="4">
    <source>
        <dbReference type="Proteomes" id="UP000198588"/>
    </source>
</evidence>
<evidence type="ECO:0000313" key="3">
    <source>
        <dbReference type="EMBL" id="SDA93981.1"/>
    </source>
</evidence>
<keyword evidence="1" id="KW-1133">Transmembrane helix</keyword>
<name>A0A1G5ZGH2_9HYPH</name>
<feature type="transmembrane region" description="Helical" evidence="1">
    <location>
        <begin position="15"/>
        <end position="35"/>
    </location>
</feature>
<dbReference type="EMBL" id="FMXM01000019">
    <property type="protein sequence ID" value="SDA93981.1"/>
    <property type="molecule type" value="Genomic_DNA"/>
</dbReference>
<accession>A0A1G5ZGH2</accession>
<reference evidence="3 4" key="1">
    <citation type="submission" date="2016-10" db="EMBL/GenBank/DDBJ databases">
        <authorList>
            <person name="de Groot N.N."/>
        </authorList>
    </citation>
    <scope>NUCLEOTIDE SEQUENCE [LARGE SCALE GENOMIC DNA]</scope>
    <source>
        <strain evidence="3 4">CGMCC 1.12097</strain>
    </source>
</reference>
<keyword evidence="1" id="KW-0812">Transmembrane</keyword>
<dbReference type="RefSeq" id="WP_091583856.1">
    <property type="nucleotide sequence ID" value="NZ_FMXM01000019.1"/>
</dbReference>